<dbReference type="SUPFAM" id="SSF52317">
    <property type="entry name" value="Class I glutamine amidotransferase-like"/>
    <property type="match status" value="1"/>
</dbReference>
<reference evidence="7" key="1">
    <citation type="submission" date="2023-07" db="EMBL/GenBank/DDBJ databases">
        <title>Gilvimarinus algae sp. nov., isolated from the surface of Kelp.</title>
        <authorList>
            <person name="Sun Y.Y."/>
            <person name="Gong Y."/>
            <person name="Du Z.J."/>
        </authorList>
    </citation>
    <scope>NUCLEOTIDE SEQUENCE</scope>
    <source>
        <strain evidence="7">SDUM040014</strain>
    </source>
</reference>
<evidence type="ECO:0000256" key="1">
    <source>
        <dbReference type="ARBA" id="ARBA00022617"/>
    </source>
</evidence>
<dbReference type="Pfam" id="PF06283">
    <property type="entry name" value="ThuA"/>
    <property type="match status" value="1"/>
</dbReference>
<evidence type="ECO:0000256" key="2">
    <source>
        <dbReference type="ARBA" id="ARBA00022723"/>
    </source>
</evidence>
<dbReference type="PANTHER" id="PTHR40469:SF2">
    <property type="entry name" value="GALACTOSE-BINDING DOMAIN-LIKE SUPERFAMILY PROTEIN"/>
    <property type="match status" value="1"/>
</dbReference>
<evidence type="ECO:0000313" key="8">
    <source>
        <dbReference type="Proteomes" id="UP001168380"/>
    </source>
</evidence>
<comment type="caution">
    <text evidence="7">The sequence shown here is derived from an EMBL/GenBank/DDBJ whole genome shotgun (WGS) entry which is preliminary data.</text>
</comment>
<dbReference type="InterPro" id="IPR012938">
    <property type="entry name" value="Glc/Sorbosone_DH"/>
</dbReference>
<dbReference type="SUPFAM" id="SSF46626">
    <property type="entry name" value="Cytochrome c"/>
    <property type="match status" value="1"/>
</dbReference>
<dbReference type="Proteomes" id="UP001168380">
    <property type="component" value="Unassembled WGS sequence"/>
</dbReference>
<keyword evidence="8" id="KW-1185">Reference proteome</keyword>
<evidence type="ECO:0000256" key="3">
    <source>
        <dbReference type="ARBA" id="ARBA00023004"/>
    </source>
</evidence>
<dbReference type="InterPro" id="IPR011041">
    <property type="entry name" value="Quinoprot_gluc/sorb_DH_b-prop"/>
</dbReference>
<dbReference type="SUPFAM" id="SSF50952">
    <property type="entry name" value="Soluble quinoprotein glucose dehydrogenase"/>
    <property type="match status" value="1"/>
</dbReference>
<dbReference type="Gene3D" id="1.10.760.10">
    <property type="entry name" value="Cytochrome c-like domain"/>
    <property type="match status" value="1"/>
</dbReference>
<dbReference type="EMBL" id="JAULRT010000032">
    <property type="protein sequence ID" value="MDO3380943.1"/>
    <property type="molecule type" value="Genomic_DNA"/>
</dbReference>
<feature type="domain" description="Cytochrome c" evidence="6">
    <location>
        <begin position="741"/>
        <end position="826"/>
    </location>
</feature>
<organism evidence="7 8">
    <name type="scientific">Gilvimarinus algae</name>
    <dbReference type="NCBI Taxonomy" id="3058037"/>
    <lineage>
        <taxon>Bacteria</taxon>
        <taxon>Pseudomonadati</taxon>
        <taxon>Pseudomonadota</taxon>
        <taxon>Gammaproteobacteria</taxon>
        <taxon>Cellvibrionales</taxon>
        <taxon>Cellvibrionaceae</taxon>
        <taxon>Gilvimarinus</taxon>
    </lineage>
</organism>
<feature type="chain" id="PRO_5047374350" evidence="5">
    <location>
        <begin position="22"/>
        <end position="831"/>
    </location>
</feature>
<sequence length="831" mass="91738">MKIIARPSLTLVLLVLLSALAACSEQSPPQAVKSETSQSVENPQQLTSVLIFSKTTGWRHDSIPEGNAAVAALVEERGLQPIISEDAGVFTDEQLRRMAAVVFVNTTGDILNSQQQLAFERYIQAGGGFVGIHAATDTEHQGDWYWYQRLVGAVFKSHPSDPSNVQRARIKVVDAKHPATQKLPAEFDLIDEWYDFHSLSDRRHDLLTVDERSYQGGQHGAYHPIAWYHEFDGGRVFYTGLGHTKEAYSNPLFLQHLSGGLDYALAGREPLDYSKAKPEPRRFVRKTLVDDLNEPVSFDVTGDYSAAMIGQREGTLYWLDIATQTMSVMAQFDVFAPSKKIEFGLVAVAFDPAFSENQLIYAMYNLADDSGEHDLLQRLSQFKVNGKVLDMNSEQVLLDIPNDNTCCHTGGNLEFDRHGNMFVALGDNSNPFESNDSGPMNNTPEGRFHDALRSSANSQDLRGKILRIRPDKSGGYTIPEGNLFASSEQGRPEIYVMGTRNPYTIAVDDRTDTLYYGDIGPDGKADTAEFGPRGYDEINKVTEPGFFGWPALVGNNIPYRMYDYQAGTSGPLFNPLAVENFSPRNTGLKVLPPAQPALIWYPYARSERFPELGQGGRNALVAGVYPDSGELAYPEYYQGKLIIGDFMRSWIKVVTLDEYDNVLKIEDLAPSVDFAGPLDLKITPDGRLWVLEYGTQWWAAGGSEAKLSVIEYDADAVLPDPVEEEPALETAGDGLGHQVQVAIAEGKESTKSTSCIACHKEREASVGPSFLDIKNQYSSLEDPTAYIANTIAAGSSGKWGEHVMPAHNFLDEKTRTNIATYILSVSEQDGD</sequence>
<dbReference type="PROSITE" id="PS51257">
    <property type="entry name" value="PROKAR_LIPOPROTEIN"/>
    <property type="match status" value="1"/>
</dbReference>
<dbReference type="InterPro" id="IPR036909">
    <property type="entry name" value="Cyt_c-like_dom_sf"/>
</dbReference>
<dbReference type="Pfam" id="PF07995">
    <property type="entry name" value="GSDH"/>
    <property type="match status" value="1"/>
</dbReference>
<evidence type="ECO:0000259" key="6">
    <source>
        <dbReference type="PROSITE" id="PS51007"/>
    </source>
</evidence>
<dbReference type="RefSeq" id="WP_302711066.1">
    <property type="nucleotide sequence ID" value="NZ_JAULRT010000032.1"/>
</dbReference>
<gene>
    <name evidence="7" type="ORF">QWI16_02080</name>
</gene>
<evidence type="ECO:0000256" key="4">
    <source>
        <dbReference type="PROSITE-ProRule" id="PRU00433"/>
    </source>
</evidence>
<dbReference type="PANTHER" id="PTHR40469">
    <property type="entry name" value="SECRETED GLYCOSYL HYDROLASE"/>
    <property type="match status" value="1"/>
</dbReference>
<keyword evidence="3 4" id="KW-0408">Iron</keyword>
<evidence type="ECO:0000256" key="5">
    <source>
        <dbReference type="SAM" id="SignalP"/>
    </source>
</evidence>
<accession>A0ABT8TAB1</accession>
<dbReference type="InterPro" id="IPR009056">
    <property type="entry name" value="Cyt_c-like_dom"/>
</dbReference>
<dbReference type="Gene3D" id="2.120.10.30">
    <property type="entry name" value="TolB, C-terminal domain"/>
    <property type="match status" value="1"/>
</dbReference>
<name>A0ABT8TAB1_9GAMM</name>
<keyword evidence="5" id="KW-0732">Signal</keyword>
<dbReference type="InterPro" id="IPR029062">
    <property type="entry name" value="Class_I_gatase-like"/>
</dbReference>
<evidence type="ECO:0000313" key="7">
    <source>
        <dbReference type="EMBL" id="MDO3380943.1"/>
    </source>
</evidence>
<dbReference type="InterPro" id="IPR029010">
    <property type="entry name" value="ThuA-like"/>
</dbReference>
<dbReference type="Gene3D" id="3.40.50.880">
    <property type="match status" value="1"/>
</dbReference>
<dbReference type="PROSITE" id="PS51007">
    <property type="entry name" value="CYTC"/>
    <property type="match status" value="1"/>
</dbReference>
<keyword evidence="1 4" id="KW-0349">Heme</keyword>
<keyword evidence="2 4" id="KW-0479">Metal-binding</keyword>
<dbReference type="Pfam" id="PF00034">
    <property type="entry name" value="Cytochrom_C"/>
    <property type="match status" value="1"/>
</dbReference>
<protein>
    <submittedName>
        <fullName evidence="7">ThuA domain-containing protein</fullName>
    </submittedName>
</protein>
<proteinExistence type="predicted"/>
<dbReference type="InterPro" id="IPR011042">
    <property type="entry name" value="6-blade_b-propeller_TolB-like"/>
</dbReference>
<feature type="signal peptide" evidence="5">
    <location>
        <begin position="1"/>
        <end position="21"/>
    </location>
</feature>